<keyword evidence="5" id="KW-0804">Transcription</keyword>
<dbReference type="InterPro" id="IPR037813">
    <property type="entry name" value="TAF2"/>
</dbReference>
<feature type="compositionally biased region" description="Low complexity" evidence="9">
    <location>
        <begin position="1294"/>
        <end position="1307"/>
    </location>
</feature>
<keyword evidence="6" id="KW-0539">Nucleus</keyword>
<dbReference type="GO" id="GO:0003682">
    <property type="term" value="F:chromatin binding"/>
    <property type="evidence" value="ECO:0007669"/>
    <property type="project" value="TreeGrafter"/>
</dbReference>
<evidence type="ECO:0000256" key="6">
    <source>
        <dbReference type="ARBA" id="ARBA00023242"/>
    </source>
</evidence>
<comment type="function">
    <text evidence="7">Functions as a component of the DNA-binding general transcription factor complex TFIID. Binding of TFIID to a promoter (with or without TATA element) is the initial step in pre-initiation complex (PIC) formation. TFIID plays a key role in the regulation of gene expression by RNA polymerase II through different activities such as transcription activator interaction, core promoter recognition and selectivity, TFIIA and TFIIB interaction, chromatin modification (histone acetylation by TAF1), facilitation of DNA opening and initiation of transcription.</text>
</comment>
<dbReference type="PANTHER" id="PTHR15137">
    <property type="entry name" value="TRANSCRIPTION INITIATION FACTOR TFIID"/>
    <property type="match status" value="1"/>
</dbReference>
<evidence type="ECO:0000256" key="1">
    <source>
        <dbReference type="ARBA" id="ARBA00004123"/>
    </source>
</evidence>
<organism evidence="12 13">
    <name type="scientific">Trichodelitschia bisporula</name>
    <dbReference type="NCBI Taxonomy" id="703511"/>
    <lineage>
        <taxon>Eukaryota</taxon>
        <taxon>Fungi</taxon>
        <taxon>Dikarya</taxon>
        <taxon>Ascomycota</taxon>
        <taxon>Pezizomycotina</taxon>
        <taxon>Dothideomycetes</taxon>
        <taxon>Dothideomycetes incertae sedis</taxon>
        <taxon>Phaeotrichales</taxon>
        <taxon>Phaeotrichaceae</taxon>
        <taxon>Trichodelitschia</taxon>
    </lineage>
</organism>
<evidence type="ECO:0000256" key="9">
    <source>
        <dbReference type="SAM" id="MobiDB-lite"/>
    </source>
</evidence>
<dbReference type="GO" id="GO:0016251">
    <property type="term" value="F:RNA polymerase II general transcription initiation factor activity"/>
    <property type="evidence" value="ECO:0007669"/>
    <property type="project" value="TreeGrafter"/>
</dbReference>
<feature type="compositionally biased region" description="Polar residues" evidence="9">
    <location>
        <begin position="226"/>
        <end position="243"/>
    </location>
</feature>
<comment type="similarity">
    <text evidence="2">Belongs to the TAF2 family.</text>
</comment>
<comment type="subcellular location">
    <subcellularLocation>
        <location evidence="1">Nucleus</location>
    </subcellularLocation>
</comment>
<evidence type="ECO:0000256" key="7">
    <source>
        <dbReference type="ARBA" id="ARBA00025346"/>
    </source>
</evidence>
<evidence type="ECO:0000256" key="4">
    <source>
        <dbReference type="ARBA" id="ARBA00023015"/>
    </source>
</evidence>
<dbReference type="PANTHER" id="PTHR15137:SF9">
    <property type="entry name" value="TRANSCRIPTION INITIATION FACTOR TFIID SUBUNIT 2"/>
    <property type="match status" value="1"/>
</dbReference>
<dbReference type="InterPro" id="IPR057991">
    <property type="entry name" value="TPR_TAF2_C"/>
</dbReference>
<sequence length="1324" mass="149574">MPGIVEPGDQAQPAQMAPGFQVLHQEVDLEVDFVTQRLTGTTEMVILPMKKDLRSINLFCRQLEVHGVTVDKHSALLTHTDAYDYATIHHGYGVEQYHSLRKSLEDAETEDLEIQIPKQVRIREASAADSMEIANAALKDDSSPGFKTLTLRIEYSVKGSRDGVHWVGLGENDFRYPHVYTYTSSLPETSPCFVFPCVGTLNARCTWRLSITCPRLLGDITKPGLQATNERTNGDSNGANVHSNEGVESHGDLDLTPEEKNLEMAVIGSGLMEDSDAPFTGRESKRKFIFHCTTPVAPHHIGFVVGPFEEVDLAEFRESEEDQMLGQNAVGVHGFCLPGRADEVRNCCMPLPMCIDHFIRQFGSYPFKSESTSYKICFVDDLPRDVFDTATLSICSTRLLYPESVLDPIYPTTRELVHAVASQWIGVNIIPKTPQDYWLIVAASYFMADTFMQTLCGKNEYRFRQKLNANRVVELDIQRPSVYDLGPSLSIDATELEFMKLKAPLILFILHQRLIKASGRNGVNRIIWRIFLDAQVGRIDKNELDTEYFRRTSDKVGHAKLETFFNQWVYGAGCPIFDVSQRFNKKKLVIEMTISQVQGMHSAPGTRLEPDIFMREAKEEDRAVYAGPIQPLFTGPITIRIHEADGTPYEHIVDVKETTQKFEIPYNTKYKRLKRNRLQKERAAAAAGVDLAGESQEEVLLYCLGDVLQSEADVQEWKLADWSKEDEEVMNNESYEWIRVDADFEWIGRIHFGQPVYMYTSQLQQDTDVVAQMEAIQYLRGLKPTPQISTVLLRTLMDSRYYYGIRILAIEALSVCAVEELDWIGLFHLEKAFQEFFCFPDSPMTRSNDFSDRRMYFIQCAIPKALSRVRDMRGRTPSRIKRFFLEKLKFNDNSNNQYSDATYVAVLITCLAESLTDAHGEMNFGFEDADAEIAEADFLKAAMNEIDRYRRIDEWIPSYQNRYTTTALRALAKLIEAKVAPIPRAVFMPYVALGNSDVVRLEAFSCLVGLGFFTRNLFRNYLIFSYFSEPSPYMRSQLWKIIERALGMLALDRGSGAKESNPDADLVIVGDEAETAQEALTKVASIQGAKDMLCKKLVDNSALKDSIREALGSPVIGMDEFKDILYLCQLLYKPRNKLAVKLKLPRYLKAEHLGQAKLRFTRTDKFRTTPLPALSLPTVGLIAEAEPLIERKRIREANDFIKGEFPETKRQKTASDLTEARNPKATSEARPSISGNGLLIPPPTRPVLLSLSPQTPRFGPPKSPRRKIVKLRFPKKFEQVEAILRRPSANASKPAPTSGGRPSAPSSSAPPAPGKLKLKIKLNK</sequence>
<feature type="region of interest" description="Disordered" evidence="9">
    <location>
        <begin position="1280"/>
        <end position="1324"/>
    </location>
</feature>
<dbReference type="GO" id="GO:0006367">
    <property type="term" value="P:transcription initiation at RNA polymerase II promoter"/>
    <property type="evidence" value="ECO:0007669"/>
    <property type="project" value="TreeGrafter"/>
</dbReference>
<dbReference type="EMBL" id="ML996689">
    <property type="protein sequence ID" value="KAF2403964.1"/>
    <property type="molecule type" value="Genomic_DNA"/>
</dbReference>
<reference evidence="12" key="1">
    <citation type="journal article" date="2020" name="Stud. Mycol.">
        <title>101 Dothideomycetes genomes: a test case for predicting lifestyles and emergence of pathogens.</title>
        <authorList>
            <person name="Haridas S."/>
            <person name="Albert R."/>
            <person name="Binder M."/>
            <person name="Bloem J."/>
            <person name="Labutti K."/>
            <person name="Salamov A."/>
            <person name="Andreopoulos B."/>
            <person name="Baker S."/>
            <person name="Barry K."/>
            <person name="Bills G."/>
            <person name="Bluhm B."/>
            <person name="Cannon C."/>
            <person name="Castanera R."/>
            <person name="Culley D."/>
            <person name="Daum C."/>
            <person name="Ezra D."/>
            <person name="Gonzalez J."/>
            <person name="Henrissat B."/>
            <person name="Kuo A."/>
            <person name="Liang C."/>
            <person name="Lipzen A."/>
            <person name="Lutzoni F."/>
            <person name="Magnuson J."/>
            <person name="Mondo S."/>
            <person name="Nolan M."/>
            <person name="Ohm R."/>
            <person name="Pangilinan J."/>
            <person name="Park H.-J."/>
            <person name="Ramirez L."/>
            <person name="Alfaro M."/>
            <person name="Sun H."/>
            <person name="Tritt A."/>
            <person name="Yoshinaga Y."/>
            <person name="Zwiers L.-H."/>
            <person name="Turgeon B."/>
            <person name="Goodwin S."/>
            <person name="Spatafora J."/>
            <person name="Crous P."/>
            <person name="Grigoriev I."/>
        </authorList>
    </citation>
    <scope>NUCLEOTIDE SEQUENCE</scope>
    <source>
        <strain evidence="12">CBS 262.69</strain>
    </source>
</reference>
<feature type="domain" description="Transcription initiation factor TFIID subunit 2 TPR repeats" evidence="11">
    <location>
        <begin position="757"/>
        <end position="1042"/>
    </location>
</feature>
<evidence type="ECO:0000256" key="3">
    <source>
        <dbReference type="ARBA" id="ARBA00017363"/>
    </source>
</evidence>
<keyword evidence="4" id="KW-0805">Transcription regulation</keyword>
<dbReference type="Gene3D" id="1.10.390.10">
    <property type="entry name" value="Neutral Protease Domain 2"/>
    <property type="match status" value="1"/>
</dbReference>
<keyword evidence="13" id="KW-1185">Reference proteome</keyword>
<dbReference type="Proteomes" id="UP000799640">
    <property type="component" value="Unassembled WGS sequence"/>
</dbReference>
<dbReference type="InterPro" id="IPR042097">
    <property type="entry name" value="Aminopeptidase_N-like_N_sf"/>
</dbReference>
<dbReference type="OrthoDB" id="308861at2759"/>
<feature type="region of interest" description="Disordered" evidence="9">
    <location>
        <begin position="1205"/>
        <end position="1267"/>
    </location>
</feature>
<evidence type="ECO:0000259" key="10">
    <source>
        <dbReference type="Pfam" id="PF25316"/>
    </source>
</evidence>
<feature type="domain" description="Transcription initiation factor TFIID subunit 2 Ig-like" evidence="10">
    <location>
        <begin position="572"/>
        <end position="755"/>
    </location>
</feature>
<evidence type="ECO:0000313" key="12">
    <source>
        <dbReference type="EMBL" id="KAF2403964.1"/>
    </source>
</evidence>
<dbReference type="Pfam" id="PF25577">
    <property type="entry name" value="TPR_TAF2_C"/>
    <property type="match status" value="1"/>
</dbReference>
<gene>
    <name evidence="12" type="ORF">EJ06DRAFT_527544</name>
</gene>
<dbReference type="SUPFAM" id="SSF55486">
    <property type="entry name" value="Metalloproteases ('zincins'), catalytic domain"/>
    <property type="match status" value="1"/>
</dbReference>
<dbReference type="GO" id="GO:0000976">
    <property type="term" value="F:transcription cis-regulatory region binding"/>
    <property type="evidence" value="ECO:0007669"/>
    <property type="project" value="TreeGrafter"/>
</dbReference>
<evidence type="ECO:0000256" key="2">
    <source>
        <dbReference type="ARBA" id="ARBA00010937"/>
    </source>
</evidence>
<dbReference type="SUPFAM" id="SSF63737">
    <property type="entry name" value="Leukotriene A4 hydrolase N-terminal domain"/>
    <property type="match status" value="1"/>
</dbReference>
<dbReference type="FunFam" id="1.10.390.10:FF:000011">
    <property type="entry name" value="Transcription initiation factor TFIID subunit"/>
    <property type="match status" value="1"/>
</dbReference>
<dbReference type="CDD" id="cd09839">
    <property type="entry name" value="M1_like_TAF2"/>
    <property type="match status" value="1"/>
</dbReference>
<feature type="region of interest" description="Disordered" evidence="9">
    <location>
        <begin position="225"/>
        <end position="254"/>
    </location>
</feature>
<evidence type="ECO:0000256" key="5">
    <source>
        <dbReference type="ARBA" id="ARBA00023163"/>
    </source>
</evidence>
<evidence type="ECO:0000259" key="11">
    <source>
        <dbReference type="Pfam" id="PF25577"/>
    </source>
</evidence>
<dbReference type="InterPro" id="IPR057345">
    <property type="entry name" value="Ig-like_TAF2"/>
</dbReference>
<feature type="compositionally biased region" description="Basic and acidic residues" evidence="9">
    <location>
        <begin position="245"/>
        <end position="254"/>
    </location>
</feature>
<protein>
    <recommendedName>
        <fullName evidence="3">Transcription initiation factor TFIID subunit 2</fullName>
    </recommendedName>
    <alternativeName>
        <fullName evidence="8">TBP-associated factor 2</fullName>
    </alternativeName>
</protein>
<name>A0A6G1I705_9PEZI</name>
<dbReference type="Gene3D" id="2.60.40.1730">
    <property type="entry name" value="tricorn interacting facor f3 domain"/>
    <property type="match status" value="1"/>
</dbReference>
<dbReference type="InterPro" id="IPR027268">
    <property type="entry name" value="Peptidase_M4/M1_CTD_sf"/>
</dbReference>
<dbReference type="GO" id="GO:0005669">
    <property type="term" value="C:transcription factor TFIID complex"/>
    <property type="evidence" value="ECO:0007669"/>
    <property type="project" value="InterPro"/>
</dbReference>
<proteinExistence type="inferred from homology"/>
<dbReference type="Pfam" id="PF25316">
    <property type="entry name" value="TAF2_3rd"/>
    <property type="match status" value="1"/>
</dbReference>
<evidence type="ECO:0000313" key="13">
    <source>
        <dbReference type="Proteomes" id="UP000799640"/>
    </source>
</evidence>
<evidence type="ECO:0000256" key="8">
    <source>
        <dbReference type="ARBA" id="ARBA00076306"/>
    </source>
</evidence>
<accession>A0A6G1I705</accession>